<dbReference type="EMBL" id="MU393604">
    <property type="protein sequence ID" value="KAI4859984.1"/>
    <property type="molecule type" value="Genomic_DNA"/>
</dbReference>
<evidence type="ECO:0000313" key="1">
    <source>
        <dbReference type="EMBL" id="KAI4859984.1"/>
    </source>
</evidence>
<protein>
    <submittedName>
        <fullName evidence="1">Uncharacterized protein</fullName>
    </submittedName>
</protein>
<accession>A0ACB9YKW3</accession>
<keyword evidence="2" id="KW-1185">Reference proteome</keyword>
<gene>
    <name evidence="1" type="ORF">F4820DRAFT_453340</name>
</gene>
<comment type="caution">
    <text evidence="1">The sequence shown here is derived from an EMBL/GenBank/DDBJ whole genome shotgun (WGS) entry which is preliminary data.</text>
</comment>
<proteinExistence type="predicted"/>
<dbReference type="Proteomes" id="UP001497700">
    <property type="component" value="Unassembled WGS sequence"/>
</dbReference>
<evidence type="ECO:0000313" key="2">
    <source>
        <dbReference type="Proteomes" id="UP001497700"/>
    </source>
</evidence>
<sequence>MASISASTHEAEVPDPPGEDYTSDYTSDSTSDSTSDPPSPLTNREAKCIERFLNNYERIFGAPATVGDSEEATTTNPNNVAPPEQLTCTQCRKVFKSTRTMRQHLGEVHIGTICQWPGCAANVSSEADLNKHLKAHNDASGSGDNRPLTCNWPGCGKVCTLAEGVARHLRRHTISAKNTAPV</sequence>
<name>A0ACB9YKW3_9PEZI</name>
<organism evidence="1 2">
    <name type="scientific">Hypoxylon rubiginosum</name>
    <dbReference type="NCBI Taxonomy" id="110542"/>
    <lineage>
        <taxon>Eukaryota</taxon>
        <taxon>Fungi</taxon>
        <taxon>Dikarya</taxon>
        <taxon>Ascomycota</taxon>
        <taxon>Pezizomycotina</taxon>
        <taxon>Sordariomycetes</taxon>
        <taxon>Xylariomycetidae</taxon>
        <taxon>Xylariales</taxon>
        <taxon>Hypoxylaceae</taxon>
        <taxon>Hypoxylon</taxon>
    </lineage>
</organism>
<reference evidence="1 2" key="1">
    <citation type="journal article" date="2022" name="New Phytol.">
        <title>Ecological generalism drives hyperdiversity of secondary metabolite gene clusters in xylarialean endophytes.</title>
        <authorList>
            <person name="Franco M.E.E."/>
            <person name="Wisecaver J.H."/>
            <person name="Arnold A.E."/>
            <person name="Ju Y.M."/>
            <person name="Slot J.C."/>
            <person name="Ahrendt S."/>
            <person name="Moore L.P."/>
            <person name="Eastman K.E."/>
            <person name="Scott K."/>
            <person name="Konkel Z."/>
            <person name="Mondo S.J."/>
            <person name="Kuo A."/>
            <person name="Hayes R.D."/>
            <person name="Haridas S."/>
            <person name="Andreopoulos B."/>
            <person name="Riley R."/>
            <person name="LaButti K."/>
            <person name="Pangilinan J."/>
            <person name="Lipzen A."/>
            <person name="Amirebrahimi M."/>
            <person name="Yan J."/>
            <person name="Adam C."/>
            <person name="Keymanesh K."/>
            <person name="Ng V."/>
            <person name="Louie K."/>
            <person name="Northen T."/>
            <person name="Drula E."/>
            <person name="Henrissat B."/>
            <person name="Hsieh H.M."/>
            <person name="Youens-Clark K."/>
            <person name="Lutzoni F."/>
            <person name="Miadlikowska J."/>
            <person name="Eastwood D.C."/>
            <person name="Hamelin R.C."/>
            <person name="Grigoriev I.V."/>
            <person name="U'Ren J.M."/>
        </authorList>
    </citation>
    <scope>NUCLEOTIDE SEQUENCE [LARGE SCALE GENOMIC DNA]</scope>
    <source>
        <strain evidence="1 2">CBS 119005</strain>
    </source>
</reference>